<dbReference type="AlphaFoldDB" id="A0A6B3L2Q9"/>
<dbReference type="Proteomes" id="UP000475117">
    <property type="component" value="Chromosome"/>
</dbReference>
<evidence type="ECO:0000313" key="2">
    <source>
        <dbReference type="Proteomes" id="UP000475117"/>
    </source>
</evidence>
<name>A0A6B3L2Q9_9BACT</name>
<protein>
    <submittedName>
        <fullName evidence="1">Uncharacterized protein</fullName>
    </submittedName>
</protein>
<organism evidence="1 2">
    <name type="scientific">Sulfuriroseicoccus oceanibius</name>
    <dbReference type="NCBI Taxonomy" id="2707525"/>
    <lineage>
        <taxon>Bacteria</taxon>
        <taxon>Pseudomonadati</taxon>
        <taxon>Verrucomicrobiota</taxon>
        <taxon>Verrucomicrobiia</taxon>
        <taxon>Verrucomicrobiales</taxon>
        <taxon>Verrucomicrobiaceae</taxon>
        <taxon>Sulfuriroseicoccus</taxon>
    </lineage>
</organism>
<dbReference type="EMBL" id="CP066776">
    <property type="protein sequence ID" value="QQL46133.1"/>
    <property type="molecule type" value="Genomic_DNA"/>
</dbReference>
<gene>
    <name evidence="1" type="ORF">G3M56_006005</name>
</gene>
<evidence type="ECO:0000313" key="1">
    <source>
        <dbReference type="EMBL" id="QQL46133.1"/>
    </source>
</evidence>
<sequence length="346" mass="37357">MKTNPLIPSSLVLVALSTLAASANTDSKHKNQIIQIQTNEFGEEVRAALNDLGEAGSTNAPLPILYGDATFELWSINTETAEQKLLDTTVVNGFYSPEVVVITPDPNDTPTNPRTRVDKGYSVQIDGISPAYHSAAATQLTLLYNKEPYPADTFAHPSAYTTDYADATDVSSALSTMMASPASFSSGFVSDDWEQVAGTETFSIWNPATDSASATMADSHSVQVWPVANAYFESSAGIEGGETYRQFDPIKINIDNLYAKDNWSVEIIDPNNNATQILGGTVIGDAPQSRQVRISNLGKYLGESGQYTLRVTQQAEGLDPEPVEHIGVTFTYDRRIVVNAQIGTSE</sequence>
<accession>A0A6B3L2Q9</accession>
<reference evidence="1 2" key="1">
    <citation type="submission" date="2020-12" db="EMBL/GenBank/DDBJ databases">
        <title>Sulforoseuscoccus oceanibium gen. nov., sp. nov., a representative of the phylum Verrucomicrobia with special cytoplasmic membrane, and proposal of Sulforoseuscoccusaceae fam. nov.</title>
        <authorList>
            <person name="Xi F."/>
        </authorList>
    </citation>
    <scope>NUCLEOTIDE SEQUENCE [LARGE SCALE GENOMIC DNA]</scope>
    <source>
        <strain evidence="1 2">T37</strain>
    </source>
</reference>
<proteinExistence type="predicted"/>
<dbReference type="KEGG" id="soa:G3M56_006005"/>
<keyword evidence="2" id="KW-1185">Reference proteome</keyword>
<dbReference type="RefSeq" id="WP_164362829.1">
    <property type="nucleotide sequence ID" value="NZ_CP066776.1"/>
</dbReference>